<feature type="compositionally biased region" description="Basic and acidic residues" evidence="8">
    <location>
        <begin position="377"/>
        <end position="390"/>
    </location>
</feature>
<dbReference type="InterPro" id="IPR044742">
    <property type="entry name" value="DEAD/DEAH_RhlB"/>
</dbReference>
<dbReference type="PROSITE" id="PS00039">
    <property type="entry name" value="DEAD_ATP_HELICASE"/>
    <property type="match status" value="1"/>
</dbReference>
<dbReference type="PROSITE" id="PS51192">
    <property type="entry name" value="HELICASE_ATP_BIND_1"/>
    <property type="match status" value="1"/>
</dbReference>
<evidence type="ECO:0000313" key="12">
    <source>
        <dbReference type="EMBL" id="OZI62917.1"/>
    </source>
</evidence>
<dbReference type="GO" id="GO:0003724">
    <property type="term" value="F:RNA helicase activity"/>
    <property type="evidence" value="ECO:0007669"/>
    <property type="project" value="InterPro"/>
</dbReference>
<feature type="compositionally biased region" description="Basic and acidic residues" evidence="8">
    <location>
        <begin position="525"/>
        <end position="538"/>
    </location>
</feature>
<dbReference type="PROSITE" id="PS51194">
    <property type="entry name" value="HELICASE_CTER"/>
    <property type="match status" value="1"/>
</dbReference>
<evidence type="ECO:0000259" key="10">
    <source>
        <dbReference type="PROSITE" id="PS51194"/>
    </source>
</evidence>
<dbReference type="CDD" id="cd18787">
    <property type="entry name" value="SF2_C_DEAD"/>
    <property type="match status" value="1"/>
</dbReference>
<feature type="domain" description="DEAD-box RNA helicase Q" evidence="11">
    <location>
        <begin position="1"/>
        <end position="29"/>
    </location>
</feature>
<dbReference type="InterPro" id="IPR011545">
    <property type="entry name" value="DEAD/DEAH_box_helicase_dom"/>
</dbReference>
<gene>
    <name evidence="12" type="ORF">CAL28_27740</name>
</gene>
<evidence type="ECO:0000256" key="8">
    <source>
        <dbReference type="SAM" id="MobiDB-lite"/>
    </source>
</evidence>
<dbReference type="PROSITE" id="PS51195">
    <property type="entry name" value="Q_MOTIF"/>
    <property type="match status" value="1"/>
</dbReference>
<proteinExistence type="inferred from homology"/>
<dbReference type="Pfam" id="PF00270">
    <property type="entry name" value="DEAD"/>
    <property type="match status" value="1"/>
</dbReference>
<comment type="caution">
    <text evidence="12">The sequence shown here is derived from an EMBL/GenBank/DDBJ whole genome shotgun (WGS) entry which is preliminary data.</text>
</comment>
<keyword evidence="4 7" id="KW-0067">ATP-binding</keyword>
<evidence type="ECO:0000256" key="6">
    <source>
        <dbReference type="PROSITE-ProRule" id="PRU00552"/>
    </source>
</evidence>
<keyword evidence="13" id="KW-1185">Reference proteome</keyword>
<feature type="compositionally biased region" description="Basic and acidic residues" evidence="8">
    <location>
        <begin position="413"/>
        <end position="422"/>
    </location>
</feature>
<dbReference type="GO" id="GO:0005829">
    <property type="term" value="C:cytosol"/>
    <property type="evidence" value="ECO:0007669"/>
    <property type="project" value="TreeGrafter"/>
</dbReference>
<dbReference type="PANTHER" id="PTHR47959">
    <property type="entry name" value="ATP-DEPENDENT RNA HELICASE RHLE-RELATED"/>
    <property type="match status" value="1"/>
</dbReference>
<dbReference type="PANTHER" id="PTHR47959:SF17">
    <property type="entry name" value="ATP-DEPENDENT RNA HELICASE DEAD BOX FAMILY"/>
    <property type="match status" value="1"/>
</dbReference>
<evidence type="ECO:0000313" key="13">
    <source>
        <dbReference type="Proteomes" id="UP000215767"/>
    </source>
</evidence>
<dbReference type="InterPro" id="IPR027417">
    <property type="entry name" value="P-loop_NTPase"/>
</dbReference>
<sequence>MSFETLGLAPTLLSALQEAGFTTPTSVQAAAIPQAIAGQDLMVSSQTGSGKTAAFMLPALNRIAQMPANKGTGVQVLVLTPTRELALQVNDATRLYGKNLRDLRTATVVGGMPYGAQLKALSRRVDVLVATPGRLIDHLQAGRVKMNTVHTLVLDEADRMLDMGFIEDIETIISRLPAERQTLLFSATLDGTVAKLAAKMMRDPQRIEIAGHKEKHSNITQSLLYADDAAHKMQLLDHVLRDAALDQAIVFTATKRGADDLADRLTDQGFAAAALHGDMNQRQRTRTLGMLQRGQLKVLVATDVAARGIDVQGISHAVNFDLPMQAEDYVHRIGRTGRAGRDGLAFTLATHAERHKVRRIEHFTGQTLTPQVIAGLEPKRAARPAYERTGGKPSFGKRPFNRDNRGSYAGGRPFEDRPRREGAGPQYSGPAAGDRPARPQGDRPFRADGEFRGAERGFRPEGGYRKPAEGFRSEGGFRKPEGAARTEGGFRPADRGFRAEGAARPERGFTHGDRPQRTEGAFRAARSEGGLRADKAVREGGGAGGHSAERAARPAFDKRPARPAKSFKPAYAGRRD</sequence>
<dbReference type="EMBL" id="NEVS01000004">
    <property type="protein sequence ID" value="OZI62917.1"/>
    <property type="molecule type" value="Genomic_DNA"/>
</dbReference>
<feature type="domain" description="Helicase C-terminal" evidence="10">
    <location>
        <begin position="235"/>
        <end position="380"/>
    </location>
</feature>
<feature type="short sequence motif" description="Q motif" evidence="6">
    <location>
        <begin position="1"/>
        <end position="29"/>
    </location>
</feature>
<dbReference type="SMART" id="SM00490">
    <property type="entry name" value="HELICc"/>
    <property type="match status" value="1"/>
</dbReference>
<feature type="compositionally biased region" description="Basic and acidic residues" evidence="8">
    <location>
        <begin position="492"/>
        <end position="517"/>
    </location>
</feature>
<dbReference type="Pfam" id="PF00271">
    <property type="entry name" value="Helicase_C"/>
    <property type="match status" value="1"/>
</dbReference>
<evidence type="ECO:0000256" key="4">
    <source>
        <dbReference type="ARBA" id="ARBA00022840"/>
    </source>
</evidence>
<evidence type="ECO:0000256" key="7">
    <source>
        <dbReference type="RuleBase" id="RU000492"/>
    </source>
</evidence>
<dbReference type="GO" id="GO:0016787">
    <property type="term" value="F:hydrolase activity"/>
    <property type="evidence" value="ECO:0007669"/>
    <property type="project" value="UniProtKB-KW"/>
</dbReference>
<evidence type="ECO:0000259" key="9">
    <source>
        <dbReference type="PROSITE" id="PS51192"/>
    </source>
</evidence>
<dbReference type="OrthoDB" id="8520957at2"/>
<dbReference type="Proteomes" id="UP000215767">
    <property type="component" value="Unassembled WGS sequence"/>
</dbReference>
<dbReference type="InterPro" id="IPR050079">
    <property type="entry name" value="DEAD_box_RNA_helicase"/>
</dbReference>
<dbReference type="InterPro" id="IPR000629">
    <property type="entry name" value="RNA-helicase_DEAD-box_CS"/>
</dbReference>
<dbReference type="CDD" id="cd00268">
    <property type="entry name" value="DEADc"/>
    <property type="match status" value="1"/>
</dbReference>
<dbReference type="SMART" id="SM00487">
    <property type="entry name" value="DEXDc"/>
    <property type="match status" value="1"/>
</dbReference>
<evidence type="ECO:0000256" key="2">
    <source>
        <dbReference type="ARBA" id="ARBA00022801"/>
    </source>
</evidence>
<evidence type="ECO:0000259" key="11">
    <source>
        <dbReference type="PROSITE" id="PS51195"/>
    </source>
</evidence>
<feature type="domain" description="Helicase ATP-binding" evidence="9">
    <location>
        <begin position="32"/>
        <end position="207"/>
    </location>
</feature>
<protein>
    <submittedName>
        <fullName evidence="12">RNA helicase</fullName>
    </submittedName>
</protein>
<dbReference type="InterPro" id="IPR014014">
    <property type="entry name" value="RNA_helicase_DEAD_Q_motif"/>
</dbReference>
<dbReference type="RefSeq" id="WP_094844192.1">
    <property type="nucleotide sequence ID" value="NZ_NEVS01000004.1"/>
</dbReference>
<feature type="region of interest" description="Disordered" evidence="8">
    <location>
        <begin position="375"/>
        <end position="576"/>
    </location>
</feature>
<accession>A0A261UMZ9</accession>
<evidence type="ECO:0000256" key="5">
    <source>
        <dbReference type="ARBA" id="ARBA00038437"/>
    </source>
</evidence>
<keyword evidence="2 7" id="KW-0378">Hydrolase</keyword>
<comment type="similarity">
    <text evidence="5 7">Belongs to the DEAD box helicase family.</text>
</comment>
<name>A0A261UMZ9_9BORD</name>
<dbReference type="GO" id="GO:0005524">
    <property type="term" value="F:ATP binding"/>
    <property type="evidence" value="ECO:0007669"/>
    <property type="project" value="UniProtKB-KW"/>
</dbReference>
<evidence type="ECO:0000256" key="1">
    <source>
        <dbReference type="ARBA" id="ARBA00022741"/>
    </source>
</evidence>
<dbReference type="InterPro" id="IPR001650">
    <property type="entry name" value="Helicase_C-like"/>
</dbReference>
<dbReference type="InterPro" id="IPR014001">
    <property type="entry name" value="Helicase_ATP-bd"/>
</dbReference>
<evidence type="ECO:0000256" key="3">
    <source>
        <dbReference type="ARBA" id="ARBA00022806"/>
    </source>
</evidence>
<feature type="compositionally biased region" description="Basic and acidic residues" evidence="8">
    <location>
        <begin position="547"/>
        <end position="560"/>
    </location>
</feature>
<dbReference type="Gene3D" id="3.40.50.300">
    <property type="entry name" value="P-loop containing nucleotide triphosphate hydrolases"/>
    <property type="match status" value="2"/>
</dbReference>
<reference evidence="13" key="1">
    <citation type="submission" date="2017-05" db="EMBL/GenBank/DDBJ databases">
        <title>Complete and WGS of Bordetella genogroups.</title>
        <authorList>
            <person name="Spilker T."/>
            <person name="Lipuma J."/>
        </authorList>
    </citation>
    <scope>NUCLEOTIDE SEQUENCE [LARGE SCALE GENOMIC DNA]</scope>
    <source>
        <strain evidence="13">AU8856</strain>
    </source>
</reference>
<keyword evidence="3 7" id="KW-0347">Helicase</keyword>
<dbReference type="AlphaFoldDB" id="A0A261UMZ9"/>
<dbReference type="SUPFAM" id="SSF52540">
    <property type="entry name" value="P-loop containing nucleoside triphosphate hydrolases"/>
    <property type="match status" value="1"/>
</dbReference>
<organism evidence="12 13">
    <name type="scientific">Bordetella genomosp. 11</name>
    <dbReference type="NCBI Taxonomy" id="1416808"/>
    <lineage>
        <taxon>Bacteria</taxon>
        <taxon>Pseudomonadati</taxon>
        <taxon>Pseudomonadota</taxon>
        <taxon>Betaproteobacteria</taxon>
        <taxon>Burkholderiales</taxon>
        <taxon>Alcaligenaceae</taxon>
        <taxon>Bordetella</taxon>
    </lineage>
</organism>
<feature type="compositionally biased region" description="Basic and acidic residues" evidence="8">
    <location>
        <begin position="435"/>
        <end position="484"/>
    </location>
</feature>
<keyword evidence="1 7" id="KW-0547">Nucleotide-binding</keyword>
<dbReference type="GO" id="GO:0003676">
    <property type="term" value="F:nucleic acid binding"/>
    <property type="evidence" value="ECO:0007669"/>
    <property type="project" value="InterPro"/>
</dbReference>